<dbReference type="Proteomes" id="UP000326939">
    <property type="component" value="Chromosome 10"/>
</dbReference>
<accession>A0A5N5L622</accession>
<protein>
    <recommendedName>
        <fullName evidence="4">Cathepsin propeptide inhibitor domain-containing protein</fullName>
    </recommendedName>
</protein>
<organism evidence="2 3">
    <name type="scientific">Salix brachista</name>
    <dbReference type="NCBI Taxonomy" id="2182728"/>
    <lineage>
        <taxon>Eukaryota</taxon>
        <taxon>Viridiplantae</taxon>
        <taxon>Streptophyta</taxon>
        <taxon>Embryophyta</taxon>
        <taxon>Tracheophyta</taxon>
        <taxon>Spermatophyta</taxon>
        <taxon>Magnoliopsida</taxon>
        <taxon>eudicotyledons</taxon>
        <taxon>Gunneridae</taxon>
        <taxon>Pentapetalae</taxon>
        <taxon>rosids</taxon>
        <taxon>fabids</taxon>
        <taxon>Malpighiales</taxon>
        <taxon>Salicaceae</taxon>
        <taxon>Saliceae</taxon>
        <taxon>Salix</taxon>
    </lineage>
</organism>
<keyword evidence="3" id="KW-1185">Reference proteome</keyword>
<dbReference type="AlphaFoldDB" id="A0A5N5L622"/>
<evidence type="ECO:0000313" key="3">
    <source>
        <dbReference type="Proteomes" id="UP000326939"/>
    </source>
</evidence>
<dbReference type="EMBL" id="VDCV01000010">
    <property type="protein sequence ID" value="KAB5538207.1"/>
    <property type="molecule type" value="Genomic_DNA"/>
</dbReference>
<sequence length="209" mass="23981">MCSSSLVVVLVIFVLQIWVCSDCNCKAGAIRLLQENGLEKLKESSDITKDSYKSKEKHFRKYFDERINTSYGFNKTEKGFEESKRRVPKGKTGVFRYVKSFSSVWMIRKMEDDDVLECPAVAFSGNFLCSTCLLLVWQVFIDQCRSLFLIFPHQGSALLHVWILFLQVSRVESLAYPRLWHSGSTAMLSRSMSWVRTQVGSFGVGTWDV</sequence>
<feature type="signal peptide" evidence="1">
    <location>
        <begin position="1"/>
        <end position="21"/>
    </location>
</feature>
<dbReference type="PANTHER" id="PTHR37184:SF2">
    <property type="entry name" value="CLAVATA3_ESR (CLE)-RELATED PROTEIN 43"/>
    <property type="match status" value="1"/>
</dbReference>
<feature type="chain" id="PRO_5024294508" description="Cathepsin propeptide inhibitor domain-containing protein" evidence="1">
    <location>
        <begin position="22"/>
        <end position="209"/>
    </location>
</feature>
<comment type="caution">
    <text evidence="2">The sequence shown here is derived from an EMBL/GenBank/DDBJ whole genome shotgun (WGS) entry which is preliminary data.</text>
</comment>
<dbReference type="InterPro" id="IPR040274">
    <property type="entry name" value="CLE27/CLE43"/>
</dbReference>
<gene>
    <name evidence="2" type="ORF">DKX38_015740</name>
</gene>
<reference evidence="3" key="1">
    <citation type="journal article" date="2019" name="Gigascience">
        <title>De novo genome assembly of the endangered Acer yangbiense, a plant species with extremely small populations endemic to Yunnan Province, China.</title>
        <authorList>
            <person name="Yang J."/>
            <person name="Wariss H.M."/>
            <person name="Tao L."/>
            <person name="Zhang R."/>
            <person name="Yun Q."/>
            <person name="Hollingsworth P."/>
            <person name="Dao Z."/>
            <person name="Luo G."/>
            <person name="Guo H."/>
            <person name="Ma Y."/>
            <person name="Sun W."/>
        </authorList>
    </citation>
    <scope>NUCLEOTIDE SEQUENCE [LARGE SCALE GENOMIC DNA]</scope>
    <source>
        <strain evidence="3">cv. br00</strain>
    </source>
</reference>
<proteinExistence type="predicted"/>
<keyword evidence="1" id="KW-0732">Signal</keyword>
<evidence type="ECO:0008006" key="4">
    <source>
        <dbReference type="Google" id="ProtNLM"/>
    </source>
</evidence>
<name>A0A5N5L622_9ROSI</name>
<dbReference type="PANTHER" id="PTHR37184">
    <property type="entry name" value="CLAVATA3/ESR (CLE)-RELATED PROTEIN 27"/>
    <property type="match status" value="1"/>
</dbReference>
<evidence type="ECO:0000313" key="2">
    <source>
        <dbReference type="EMBL" id="KAB5538207.1"/>
    </source>
</evidence>
<evidence type="ECO:0000256" key="1">
    <source>
        <dbReference type="SAM" id="SignalP"/>
    </source>
</evidence>